<dbReference type="InterPro" id="IPR010304">
    <property type="entry name" value="SMN_Tudor"/>
</dbReference>
<dbReference type="GO" id="GO:0043204">
    <property type="term" value="C:perikaryon"/>
    <property type="evidence" value="ECO:0007669"/>
    <property type="project" value="UniProtKB-SubCell"/>
</dbReference>
<dbReference type="Proteomes" id="UP000503349">
    <property type="component" value="Chromosome 6"/>
</dbReference>
<dbReference type="AlphaFoldDB" id="A0A6G1PK08"/>
<comment type="subcellular location">
    <subcellularLocation>
        <location evidence="1">Cytoplasm</location>
        <location evidence="1">Myofibril</location>
        <location evidence="1">Sarcomere</location>
        <location evidence="1">Z line</location>
    </subcellularLocation>
    <subcellularLocation>
        <location evidence="3">Cytoplasmic granule</location>
    </subcellularLocation>
    <subcellularLocation>
        <location evidence="2">Nucleus</location>
        <location evidence="2">Cajal body</location>
    </subcellularLocation>
    <subcellularLocation>
        <location evidence="9">Nucleus</location>
        <location evidence="9">Gem</location>
    </subcellularLocation>
    <subcellularLocation>
        <location evidence="4">Perikaryon</location>
    </subcellularLocation>
</comment>
<reference evidence="11 12" key="1">
    <citation type="submission" date="2019-02" db="EMBL/GenBank/DDBJ databases">
        <title>Opniocepnalus argus genome.</title>
        <authorList>
            <person name="Zhou C."/>
            <person name="Xiao S."/>
        </authorList>
    </citation>
    <scope>NUCLEOTIDE SEQUENCE [LARGE SCALE GENOMIC DNA]</scope>
    <source>
        <strain evidence="11">OARG1902GOOAL</strain>
        <tissue evidence="11">Muscle</tissue>
    </source>
</reference>
<evidence type="ECO:0000256" key="7">
    <source>
        <dbReference type="ARBA" id="ARBA00023187"/>
    </source>
</evidence>
<keyword evidence="6" id="KW-0507">mRNA processing</keyword>
<evidence type="ECO:0000259" key="10">
    <source>
        <dbReference type="PROSITE" id="PS50304"/>
    </source>
</evidence>
<dbReference type="PROSITE" id="PS50304">
    <property type="entry name" value="TUDOR"/>
    <property type="match status" value="1"/>
</dbReference>
<dbReference type="Pfam" id="PF06003">
    <property type="entry name" value="SMN_Tudor"/>
    <property type="match status" value="1"/>
</dbReference>
<protein>
    <submittedName>
        <fullName evidence="11">Survival motor neuron protein</fullName>
    </submittedName>
</protein>
<sequence>MEPQRRLRAGRSWSRKIQCNMKRQCVHLWWEVGAQCQAVWSEDGLVYPATVVSMDGERCRVRFSGYGSEEDVDLSALRGPKHRYWKPGSRSRAVFSEDGLVYPAEVLWVKGQRCRVRFDNCNNEENHDLNRLLNPDELCGPSRPNTTDPMSFIPPPPFWMFEGKESSSSASVETLSSMLMLWYMCGFHTGTYVVSNTLSTLNLNQCS</sequence>
<keyword evidence="7" id="KW-0508">mRNA splicing</keyword>
<evidence type="ECO:0000256" key="8">
    <source>
        <dbReference type="ARBA" id="ARBA00023242"/>
    </source>
</evidence>
<evidence type="ECO:0000256" key="1">
    <source>
        <dbReference type="ARBA" id="ARBA00004216"/>
    </source>
</evidence>
<dbReference type="PANTHER" id="PTHR39267">
    <property type="entry name" value="SURVIVAL MOTOR NEURON-LIKE PROTEIN 1"/>
    <property type="match status" value="1"/>
</dbReference>
<gene>
    <name evidence="11" type="ORF">EXN66_Car006206</name>
</gene>
<name>A0A6G1PK08_CHAAH</name>
<dbReference type="GO" id="GO:0008380">
    <property type="term" value="P:RNA splicing"/>
    <property type="evidence" value="ECO:0007669"/>
    <property type="project" value="UniProtKB-KW"/>
</dbReference>
<evidence type="ECO:0000256" key="2">
    <source>
        <dbReference type="ARBA" id="ARBA00004408"/>
    </source>
</evidence>
<dbReference type="InterPro" id="IPR002999">
    <property type="entry name" value="Tudor"/>
</dbReference>
<dbReference type="GO" id="GO:0097504">
    <property type="term" value="C:Gemini of Cajal bodies"/>
    <property type="evidence" value="ECO:0007669"/>
    <property type="project" value="UniProtKB-SubCell"/>
</dbReference>
<dbReference type="GO" id="GO:0015030">
    <property type="term" value="C:Cajal body"/>
    <property type="evidence" value="ECO:0007669"/>
    <property type="project" value="UniProtKB-SubCell"/>
</dbReference>
<comment type="similarity">
    <text evidence="5">Belongs to the SMN family.</text>
</comment>
<dbReference type="InterPro" id="IPR040424">
    <property type="entry name" value="Smn1"/>
</dbReference>
<evidence type="ECO:0000256" key="5">
    <source>
        <dbReference type="ARBA" id="ARBA00005371"/>
    </source>
</evidence>
<dbReference type="SUPFAM" id="SSF63748">
    <property type="entry name" value="Tudor/PWWP/MBT"/>
    <property type="match status" value="2"/>
</dbReference>
<evidence type="ECO:0000256" key="3">
    <source>
        <dbReference type="ARBA" id="ARBA00004463"/>
    </source>
</evidence>
<dbReference type="GO" id="GO:0030018">
    <property type="term" value="C:Z disc"/>
    <property type="evidence" value="ECO:0007669"/>
    <property type="project" value="UniProtKB-SubCell"/>
</dbReference>
<dbReference type="SMART" id="SM00333">
    <property type="entry name" value="TUDOR"/>
    <property type="match status" value="2"/>
</dbReference>
<evidence type="ECO:0000256" key="9">
    <source>
        <dbReference type="ARBA" id="ARBA00034695"/>
    </source>
</evidence>
<keyword evidence="8" id="KW-0539">Nucleus</keyword>
<proteinExistence type="inferred from homology"/>
<evidence type="ECO:0000256" key="4">
    <source>
        <dbReference type="ARBA" id="ARBA00004484"/>
    </source>
</evidence>
<accession>A0A6G1PK08</accession>
<keyword evidence="12" id="KW-1185">Reference proteome</keyword>
<dbReference type="EMBL" id="CM015717">
    <property type="protein sequence ID" value="KAF3690533.1"/>
    <property type="molecule type" value="Genomic_DNA"/>
</dbReference>
<reference evidence="12" key="2">
    <citation type="submission" date="2019-02" db="EMBL/GenBank/DDBJ databases">
        <title>Opniocepnalus argus Var Kimnra genome.</title>
        <authorList>
            <person name="Zhou C."/>
            <person name="Xiao S."/>
        </authorList>
    </citation>
    <scope>NUCLEOTIDE SEQUENCE [LARGE SCALE GENOMIC DNA]</scope>
</reference>
<dbReference type="GO" id="GO:0003723">
    <property type="term" value="F:RNA binding"/>
    <property type="evidence" value="ECO:0007669"/>
    <property type="project" value="InterPro"/>
</dbReference>
<feature type="domain" description="Tudor" evidence="10">
    <location>
        <begin position="29"/>
        <end position="87"/>
    </location>
</feature>
<evidence type="ECO:0000313" key="11">
    <source>
        <dbReference type="EMBL" id="KAF3690533.1"/>
    </source>
</evidence>
<dbReference type="InterPro" id="IPR047313">
    <property type="entry name" value="SMN_C"/>
</dbReference>
<dbReference type="GO" id="GO:0006397">
    <property type="term" value="P:mRNA processing"/>
    <property type="evidence" value="ECO:0007669"/>
    <property type="project" value="UniProtKB-KW"/>
</dbReference>
<dbReference type="Pfam" id="PF20635">
    <property type="entry name" value="SMN_YG-box"/>
    <property type="match status" value="1"/>
</dbReference>
<evidence type="ECO:0000256" key="6">
    <source>
        <dbReference type="ARBA" id="ARBA00022664"/>
    </source>
</evidence>
<dbReference type="CDD" id="cd22852">
    <property type="entry name" value="SMN_C"/>
    <property type="match status" value="1"/>
</dbReference>
<dbReference type="PANTHER" id="PTHR39267:SF1">
    <property type="entry name" value="SURVIVAL MOTOR NEURON PROTEIN"/>
    <property type="match status" value="1"/>
</dbReference>
<dbReference type="Gene3D" id="2.30.30.140">
    <property type="match status" value="2"/>
</dbReference>
<evidence type="ECO:0000313" key="12">
    <source>
        <dbReference type="Proteomes" id="UP000503349"/>
    </source>
</evidence>
<organism evidence="11 12">
    <name type="scientific">Channa argus</name>
    <name type="common">Northern snakehead</name>
    <name type="synonym">Ophicephalus argus</name>
    <dbReference type="NCBI Taxonomy" id="215402"/>
    <lineage>
        <taxon>Eukaryota</taxon>
        <taxon>Metazoa</taxon>
        <taxon>Chordata</taxon>
        <taxon>Craniata</taxon>
        <taxon>Vertebrata</taxon>
        <taxon>Euteleostomi</taxon>
        <taxon>Actinopterygii</taxon>
        <taxon>Neopterygii</taxon>
        <taxon>Teleostei</taxon>
        <taxon>Neoteleostei</taxon>
        <taxon>Acanthomorphata</taxon>
        <taxon>Anabantaria</taxon>
        <taxon>Anabantiformes</taxon>
        <taxon>Channoidei</taxon>
        <taxon>Channidae</taxon>
        <taxon>Channa</taxon>
    </lineage>
</organism>